<dbReference type="Pfam" id="PF03514">
    <property type="entry name" value="GRAS"/>
    <property type="match status" value="1"/>
</dbReference>
<feature type="short sequence motif" description="VHIID" evidence="3">
    <location>
        <begin position="394"/>
        <end position="398"/>
    </location>
</feature>
<dbReference type="EMBL" id="CAMAPF010000028">
    <property type="protein sequence ID" value="CAH9075100.1"/>
    <property type="molecule type" value="Genomic_DNA"/>
</dbReference>
<evidence type="ECO:0000313" key="6">
    <source>
        <dbReference type="Proteomes" id="UP001152523"/>
    </source>
</evidence>
<name>A0AAV0CDP2_9ASTE</name>
<feature type="short sequence motif" description="LXXLL motif" evidence="3">
    <location>
        <begin position="494"/>
        <end position="498"/>
    </location>
</feature>
<dbReference type="InterPro" id="IPR005202">
    <property type="entry name" value="TF_GRAS"/>
</dbReference>
<evidence type="ECO:0000313" key="5">
    <source>
        <dbReference type="EMBL" id="CAH9075100.1"/>
    </source>
</evidence>
<feature type="region of interest" description="SAW" evidence="3">
    <location>
        <begin position="584"/>
        <end position="659"/>
    </location>
</feature>
<feature type="region of interest" description="Leucine repeat II (LRII)" evidence="3">
    <location>
        <begin position="444"/>
        <end position="476"/>
    </location>
</feature>
<evidence type="ECO:0000256" key="3">
    <source>
        <dbReference type="PROSITE-ProRule" id="PRU01191"/>
    </source>
</evidence>
<accession>A0AAV0CDP2</accession>
<evidence type="ECO:0000256" key="1">
    <source>
        <dbReference type="ARBA" id="ARBA00023015"/>
    </source>
</evidence>
<comment type="similarity">
    <text evidence="3">Belongs to the GRAS family.</text>
</comment>
<comment type="caution">
    <text evidence="5">The sequence shown here is derived from an EMBL/GenBank/DDBJ whole genome shotgun (WGS) entry which is preliminary data.</text>
</comment>
<keyword evidence="1" id="KW-0805">Transcription regulation</keyword>
<feature type="compositionally biased region" description="Basic residues" evidence="4">
    <location>
        <begin position="264"/>
        <end position="280"/>
    </location>
</feature>
<organism evidence="5 6">
    <name type="scientific">Cuscuta epithymum</name>
    <dbReference type="NCBI Taxonomy" id="186058"/>
    <lineage>
        <taxon>Eukaryota</taxon>
        <taxon>Viridiplantae</taxon>
        <taxon>Streptophyta</taxon>
        <taxon>Embryophyta</taxon>
        <taxon>Tracheophyta</taxon>
        <taxon>Spermatophyta</taxon>
        <taxon>Magnoliopsida</taxon>
        <taxon>eudicotyledons</taxon>
        <taxon>Gunneridae</taxon>
        <taxon>Pentapetalae</taxon>
        <taxon>asterids</taxon>
        <taxon>lamiids</taxon>
        <taxon>Solanales</taxon>
        <taxon>Convolvulaceae</taxon>
        <taxon>Cuscuteae</taxon>
        <taxon>Cuscuta</taxon>
        <taxon>Cuscuta subgen. Cuscuta</taxon>
    </lineage>
</organism>
<proteinExistence type="inferred from homology"/>
<comment type="caution">
    <text evidence="3">Lacks conserved residue(s) required for the propagation of feature annotation.</text>
</comment>
<keyword evidence="6" id="KW-1185">Reference proteome</keyword>
<protein>
    <submittedName>
        <fullName evidence="5">Uncharacterized protein</fullName>
    </submittedName>
</protein>
<dbReference type="Proteomes" id="UP001152523">
    <property type="component" value="Unassembled WGS sequence"/>
</dbReference>
<dbReference type="PROSITE" id="PS50985">
    <property type="entry name" value="GRAS"/>
    <property type="match status" value="1"/>
</dbReference>
<reference evidence="5" key="1">
    <citation type="submission" date="2022-07" db="EMBL/GenBank/DDBJ databases">
        <authorList>
            <person name="Macas J."/>
            <person name="Novak P."/>
            <person name="Neumann P."/>
        </authorList>
    </citation>
    <scope>NUCLEOTIDE SEQUENCE</scope>
</reference>
<keyword evidence="2" id="KW-0804">Transcription</keyword>
<feature type="region of interest" description="VHIID" evidence="3">
    <location>
        <begin position="363"/>
        <end position="428"/>
    </location>
</feature>
<dbReference type="AlphaFoldDB" id="A0AAV0CDP2"/>
<dbReference type="PANTHER" id="PTHR31636">
    <property type="entry name" value="OSJNBA0084A10.13 PROTEIN-RELATED"/>
    <property type="match status" value="1"/>
</dbReference>
<evidence type="ECO:0000256" key="2">
    <source>
        <dbReference type="ARBA" id="ARBA00023163"/>
    </source>
</evidence>
<evidence type="ECO:0000256" key="4">
    <source>
        <dbReference type="SAM" id="MobiDB-lite"/>
    </source>
</evidence>
<feature type="region of interest" description="Disordered" evidence="4">
    <location>
        <begin position="256"/>
        <end position="280"/>
    </location>
</feature>
<sequence>MDHPLRGLPETSINRFELENEVIFPTVEQSLGIPDNDNIHGLGTHSPALDSDPMLDYICQILLEEDSIDGNNHNMFFDPIALTATEKSFYEALRGNPSSPFYTNDIDPAESKSSVTYDLSYDVDSVESILSVTCDHTDLTIQPSSRQTNMDGLNGASRSLHSLKLVPNICCDHSESMLKLKRGVKVADKYGLPTEAKSDLIPIEKDQSADLCRGRKHYHPDEIGLEERRSKQSAVYKEEAELSEVFDKVLLCTDDNDSPSRVGRPQHKARSGRKSHSKKRRDNCEIVDLESLLTSCAQSVAANDYRAAEVKLKKIRQHSSPAGDANQRLANIFADSLEARLAGTGTQLCAALSPNNIIITETLKSYLSCLPFTRLSILFANNMIYEVASEVASLHVIDFGILYGIQWPTLIRDLSQRPGGPPKLRITGIDLPQPGFRPSQMLEETGCRLAKYCERFGVPFEYNSIIANNWETLKTAEFKLVKGEVVAVNCIDRLEHLLDETVVIGESPKDAILNLIREVNPHIFVQSVRSGAHNSPFFLTRFREALSFYSAVFDMSDATLPSHGNERSNFEQQFLRRDIINIIACEGMERLVRPNTYKQWHSRMMRIGFTPISINPELMKKYMCKVREGYHKDFLFAQDGHWILQGWKGRIFGGTSCWVSAQRTHNL</sequence>
<gene>
    <name evidence="5" type="ORF">CEPIT_LOCUS5232</name>
</gene>